<comment type="caution">
    <text evidence="1">The sequence shown here is derived from an EMBL/GenBank/DDBJ whole genome shotgun (WGS) entry which is preliminary data.</text>
</comment>
<protein>
    <submittedName>
        <fullName evidence="1">Uncharacterized protein</fullName>
    </submittedName>
</protein>
<keyword evidence="2" id="KW-1185">Reference proteome</keyword>
<organism evidence="1 2">
    <name type="scientific">Austropuccinia psidii MF-1</name>
    <dbReference type="NCBI Taxonomy" id="1389203"/>
    <lineage>
        <taxon>Eukaryota</taxon>
        <taxon>Fungi</taxon>
        <taxon>Dikarya</taxon>
        <taxon>Basidiomycota</taxon>
        <taxon>Pucciniomycotina</taxon>
        <taxon>Pucciniomycetes</taxon>
        <taxon>Pucciniales</taxon>
        <taxon>Sphaerophragmiaceae</taxon>
        <taxon>Austropuccinia</taxon>
    </lineage>
</organism>
<sequence>MGPLGPCWPKSNECKGGQPPTLKARWAHLNRFWPPISTFPEMTKRTSGPKLAIFNPWPLATTRGHQLKFRKDSPSPMYSIPRIQAWCICGIIYHYAPILLRNPTVMFSGPNYAIPIQVPKSITHFEGSLFSHSLLQSLAATRRPFKDPNHLALQELDFIFFSGLLQG</sequence>
<accession>A0A9Q3DZ02</accession>
<evidence type="ECO:0000313" key="2">
    <source>
        <dbReference type="Proteomes" id="UP000765509"/>
    </source>
</evidence>
<evidence type="ECO:0000313" key="1">
    <source>
        <dbReference type="EMBL" id="MBW0509256.1"/>
    </source>
</evidence>
<reference evidence="1" key="1">
    <citation type="submission" date="2021-03" db="EMBL/GenBank/DDBJ databases">
        <title>Draft genome sequence of rust myrtle Austropuccinia psidii MF-1, a brazilian biotype.</title>
        <authorList>
            <person name="Quecine M.C."/>
            <person name="Pachon D.M.R."/>
            <person name="Bonatelli M.L."/>
            <person name="Correr F.H."/>
            <person name="Franceschini L.M."/>
            <person name="Leite T.F."/>
            <person name="Margarido G.R.A."/>
            <person name="Almeida C.A."/>
            <person name="Ferrarezi J.A."/>
            <person name="Labate C.A."/>
        </authorList>
    </citation>
    <scope>NUCLEOTIDE SEQUENCE</scope>
    <source>
        <strain evidence="1">MF-1</strain>
    </source>
</reference>
<name>A0A9Q3DZ02_9BASI</name>
<gene>
    <name evidence="1" type="ORF">O181_048971</name>
</gene>
<dbReference type="EMBL" id="AVOT02020846">
    <property type="protein sequence ID" value="MBW0509256.1"/>
    <property type="molecule type" value="Genomic_DNA"/>
</dbReference>
<dbReference type="AlphaFoldDB" id="A0A9Q3DZ02"/>
<proteinExistence type="predicted"/>
<dbReference type="Proteomes" id="UP000765509">
    <property type="component" value="Unassembled WGS sequence"/>
</dbReference>